<dbReference type="PANTHER" id="PTHR46394:SF1">
    <property type="entry name" value="PNPLA DOMAIN-CONTAINING PROTEIN"/>
    <property type="match status" value="1"/>
</dbReference>
<dbReference type="GO" id="GO:0016787">
    <property type="term" value="F:hydrolase activity"/>
    <property type="evidence" value="ECO:0007669"/>
    <property type="project" value="UniProtKB-UniRule"/>
</dbReference>
<dbReference type="Gene3D" id="3.40.1090.10">
    <property type="entry name" value="Cytosolic phospholipase A2 catalytic domain"/>
    <property type="match status" value="2"/>
</dbReference>
<feature type="active site" description="Proton acceptor" evidence="2">
    <location>
        <position position="210"/>
    </location>
</feature>
<feature type="active site" description="Nucleophile" evidence="2">
    <location>
        <position position="49"/>
    </location>
</feature>
<dbReference type="EMBL" id="AP022564">
    <property type="protein sequence ID" value="BBX23989.1"/>
    <property type="molecule type" value="Genomic_DNA"/>
</dbReference>
<keyword evidence="1 2" id="KW-0443">Lipid metabolism</keyword>
<reference evidence="4 5" key="1">
    <citation type="journal article" date="2019" name="Emerg. Microbes Infect.">
        <title>Comprehensive subspecies identification of 175 nontuberculous mycobacteria species based on 7547 genomic profiles.</title>
        <authorList>
            <person name="Matsumoto Y."/>
            <person name="Kinjo T."/>
            <person name="Motooka D."/>
            <person name="Nabeya D."/>
            <person name="Jung N."/>
            <person name="Uechi K."/>
            <person name="Horii T."/>
            <person name="Iida T."/>
            <person name="Fujita J."/>
            <person name="Nakamura S."/>
        </authorList>
    </citation>
    <scope>NUCLEOTIDE SEQUENCE [LARGE SCALE GENOMIC DNA]</scope>
    <source>
        <strain evidence="4 5">JCM 12143</strain>
    </source>
</reference>
<feature type="short sequence motif" description="DGA/G" evidence="2">
    <location>
        <begin position="210"/>
        <end position="212"/>
    </location>
</feature>
<dbReference type="AlphaFoldDB" id="A0AAD1I011"/>
<dbReference type="Pfam" id="PF01734">
    <property type="entry name" value="Patatin"/>
    <property type="match status" value="1"/>
</dbReference>
<dbReference type="Proteomes" id="UP000467636">
    <property type="component" value="Chromosome"/>
</dbReference>
<dbReference type="PANTHER" id="PTHR46394">
    <property type="entry name" value="ANNEXIN"/>
    <property type="match status" value="1"/>
</dbReference>
<dbReference type="PROSITE" id="PS51635">
    <property type="entry name" value="PNPLA"/>
    <property type="match status" value="1"/>
</dbReference>
<evidence type="ECO:0000313" key="5">
    <source>
        <dbReference type="Proteomes" id="UP000467636"/>
    </source>
</evidence>
<protein>
    <submittedName>
        <fullName evidence="4">Membrane protein</fullName>
    </submittedName>
</protein>
<proteinExistence type="predicted"/>
<organism evidence="4 5">
    <name type="scientific">Mycolicibacter terrae</name>
    <dbReference type="NCBI Taxonomy" id="1788"/>
    <lineage>
        <taxon>Bacteria</taxon>
        <taxon>Bacillati</taxon>
        <taxon>Actinomycetota</taxon>
        <taxon>Actinomycetes</taxon>
        <taxon>Mycobacteriales</taxon>
        <taxon>Mycobacteriaceae</taxon>
        <taxon>Mycolicibacter</taxon>
    </lineage>
</organism>
<dbReference type="InterPro" id="IPR002641">
    <property type="entry name" value="PNPLA_dom"/>
</dbReference>
<evidence type="ECO:0000256" key="2">
    <source>
        <dbReference type="PROSITE-ProRule" id="PRU01161"/>
    </source>
</evidence>
<dbReference type="SUPFAM" id="SSF52151">
    <property type="entry name" value="FabD/lysophospholipase-like"/>
    <property type="match status" value="1"/>
</dbReference>
<feature type="domain" description="PNPLA" evidence="3">
    <location>
        <begin position="16"/>
        <end position="223"/>
    </location>
</feature>
<keyword evidence="2" id="KW-0378">Hydrolase</keyword>
<feature type="short sequence motif" description="GXSXG" evidence="2">
    <location>
        <begin position="47"/>
        <end position="51"/>
    </location>
</feature>
<keyword evidence="5" id="KW-1185">Reference proteome</keyword>
<keyword evidence="2" id="KW-0442">Lipid degradation</keyword>
<evidence type="ECO:0000256" key="1">
    <source>
        <dbReference type="ARBA" id="ARBA00023098"/>
    </source>
</evidence>
<comment type="caution">
    <text evidence="2">Lacks conserved residue(s) required for the propagation of feature annotation.</text>
</comment>
<evidence type="ECO:0000259" key="3">
    <source>
        <dbReference type="PROSITE" id="PS51635"/>
    </source>
</evidence>
<evidence type="ECO:0000313" key="4">
    <source>
        <dbReference type="EMBL" id="BBX23989.1"/>
    </source>
</evidence>
<accession>A0AAD1I011</accession>
<sequence length="348" mass="37909">MAARGSPKTQPLNADLVLSGGGVRFIGLVGAVVALMDAGYSVQRISGVSGGSVVGTILAAAAQGDQLTAAQVKELALSVPLHTWRDTEVPVPLLGAAYGFLRDSGLYRGDVAHDWIRSELANLGVRTWGDLAYDSTVNLLTERRYRAVVSVTDVTTGQLVRLPWDYRRVYGLDPDEQSVADAVRASMSVPFFYRPVTLTSAAGRRSTLVDGGVLSNFPIYTFDRLDGRAPLWPTFGVTVVPELSGGDIGDMVPGLRPLRMFGQSRLLENLISTLLIGHDQTYLNQPWVSVRAIKIHPTDVGVLDFGISRARLEELYDNGYVATQEFLSGWDWPAYLQRFRVAHYPGAE</sequence>
<gene>
    <name evidence="4" type="ORF">MTER_34000</name>
</gene>
<dbReference type="GO" id="GO:0016042">
    <property type="term" value="P:lipid catabolic process"/>
    <property type="evidence" value="ECO:0007669"/>
    <property type="project" value="UniProtKB-UniRule"/>
</dbReference>
<dbReference type="InterPro" id="IPR016035">
    <property type="entry name" value="Acyl_Trfase/lysoPLipase"/>
</dbReference>
<name>A0AAD1I011_9MYCO</name>
<dbReference type="RefSeq" id="WP_085259806.1">
    <property type="nucleotide sequence ID" value="NZ_AP022564.1"/>
</dbReference>
<dbReference type="InterPro" id="IPR052580">
    <property type="entry name" value="Lipid_Hydrolase"/>
</dbReference>